<evidence type="ECO:0000313" key="12">
    <source>
        <dbReference type="Proteomes" id="UP000318571"/>
    </source>
</evidence>
<dbReference type="FunFam" id="3.40.50.300:FF:006178">
    <property type="entry name" value="Guanine nucleotide-binding protein G(s) subunit alpha isoforms short"/>
    <property type="match status" value="1"/>
</dbReference>
<proteinExistence type="inferred from homology"/>
<keyword evidence="5 8" id="KW-0342">GTP-binding</keyword>
<keyword evidence="12" id="KW-1185">Reference proteome</keyword>
<feature type="binding site" evidence="8">
    <location>
        <begin position="279"/>
        <end position="282"/>
    </location>
    <ligand>
        <name>GTP</name>
        <dbReference type="ChEBI" id="CHEBI:37565"/>
    </ligand>
</feature>
<sequence>MWCCGNQQEESEQEEPTMESLSNSDPGSERRASKMIEKQIRKDKKAYRSTQRLQLVGLDGSGKTTLIRQMKLLHNNELMSDRKQAKARDLIRTNIQKAVILILKSAPGDHLNETRTKLLAYEDTDKVDEAFYTMASEVWADSTIKEFVKHVEVRGGYEVLNNIDYFLDRMAAIAKADYIPSRMDVLKSYTPTTGIFETQIQIEQTVFSLHEVNCGQTGSRWTQYSQDVTAVIFVADASSYDVIINPAKGLTLLHETLIYFHSLWNDPNLKQKSVILFLNKQDCLEKKIKSKRSHLSWFFPEFSKYKLPPNIVTELDHPKNVEYFGAKYFIRDCFLQIAQEDCNMSHQCYSHFTSAIDTDNIGKLLTNCCRDIVQRVHLRMHEIL</sequence>
<evidence type="ECO:0000256" key="8">
    <source>
        <dbReference type="PIRSR" id="PIRSR601019-1"/>
    </source>
</evidence>
<evidence type="ECO:0000313" key="11">
    <source>
        <dbReference type="EMBL" id="TRY69096.1"/>
    </source>
</evidence>
<evidence type="ECO:0000256" key="6">
    <source>
        <dbReference type="ARBA" id="ARBA00023224"/>
    </source>
</evidence>
<organism evidence="11 12">
    <name type="scientific">Tigriopus californicus</name>
    <name type="common">Marine copepod</name>
    <dbReference type="NCBI Taxonomy" id="6832"/>
    <lineage>
        <taxon>Eukaryota</taxon>
        <taxon>Metazoa</taxon>
        <taxon>Ecdysozoa</taxon>
        <taxon>Arthropoda</taxon>
        <taxon>Crustacea</taxon>
        <taxon>Multicrustacea</taxon>
        <taxon>Hexanauplia</taxon>
        <taxon>Copepoda</taxon>
        <taxon>Harpacticoida</taxon>
        <taxon>Harpacticidae</taxon>
        <taxon>Tigriopus</taxon>
    </lineage>
</organism>
<name>A0A553NUJ9_TIGCA</name>
<dbReference type="Pfam" id="PF00503">
    <property type="entry name" value="G-alpha"/>
    <property type="match status" value="1"/>
</dbReference>
<dbReference type="PANTHER" id="PTHR10218:SF212">
    <property type="entry name" value="G PROTEIN ALPHA S SUBUNIT"/>
    <property type="match status" value="1"/>
</dbReference>
<evidence type="ECO:0000256" key="4">
    <source>
        <dbReference type="ARBA" id="ARBA00022842"/>
    </source>
</evidence>
<dbReference type="AlphaFoldDB" id="A0A553NUJ9"/>
<dbReference type="GO" id="GO:0031683">
    <property type="term" value="F:G-protein beta/gamma-subunit complex binding"/>
    <property type="evidence" value="ECO:0007669"/>
    <property type="project" value="InterPro"/>
</dbReference>
<evidence type="ECO:0000256" key="1">
    <source>
        <dbReference type="ARBA" id="ARBA00007172"/>
    </source>
</evidence>
<feature type="binding site" evidence="9">
    <location>
        <position position="192"/>
    </location>
    <ligand>
        <name>Mg(2+)</name>
        <dbReference type="ChEBI" id="CHEBI:18420"/>
    </ligand>
</feature>
<evidence type="ECO:0000256" key="9">
    <source>
        <dbReference type="PIRSR" id="PIRSR601019-2"/>
    </source>
</evidence>
<keyword evidence="2 9" id="KW-0479">Metal-binding</keyword>
<dbReference type="EMBL" id="VCGU01000010">
    <property type="protein sequence ID" value="TRY69096.1"/>
    <property type="molecule type" value="Genomic_DNA"/>
</dbReference>
<comment type="caution">
    <text evidence="11">The sequence shown here is derived from an EMBL/GenBank/DDBJ whole genome shotgun (WGS) entry which is preliminary data.</text>
</comment>
<dbReference type="GO" id="GO:0003924">
    <property type="term" value="F:GTPase activity"/>
    <property type="evidence" value="ECO:0007669"/>
    <property type="project" value="InterPro"/>
</dbReference>
<dbReference type="InterPro" id="IPR011025">
    <property type="entry name" value="GproteinA_insert"/>
</dbReference>
<keyword evidence="4 9" id="KW-0460">Magnesium</keyword>
<dbReference type="STRING" id="6832.A0A553NUJ9"/>
<evidence type="ECO:0000256" key="5">
    <source>
        <dbReference type="ARBA" id="ARBA00023134"/>
    </source>
</evidence>
<feature type="binding site" evidence="9">
    <location>
        <position position="64"/>
    </location>
    <ligand>
        <name>Mg(2+)</name>
        <dbReference type="ChEBI" id="CHEBI:18420"/>
    </ligand>
</feature>
<comment type="similarity">
    <text evidence="1">Belongs to the G-alpha family. G(s) subfamily.</text>
</comment>
<feature type="region of interest" description="Disordered" evidence="10">
    <location>
        <begin position="1"/>
        <end position="33"/>
    </location>
</feature>
<dbReference type="InterPro" id="IPR001019">
    <property type="entry name" value="Gprotein_alpha_su"/>
</dbReference>
<dbReference type="SMART" id="SM00275">
    <property type="entry name" value="G_alpha"/>
    <property type="match status" value="1"/>
</dbReference>
<dbReference type="GO" id="GO:0046872">
    <property type="term" value="F:metal ion binding"/>
    <property type="evidence" value="ECO:0007669"/>
    <property type="project" value="UniProtKB-KW"/>
</dbReference>
<dbReference type="GO" id="GO:0005737">
    <property type="term" value="C:cytoplasm"/>
    <property type="evidence" value="ECO:0007669"/>
    <property type="project" value="TreeGrafter"/>
</dbReference>
<dbReference type="GO" id="GO:0007191">
    <property type="term" value="P:adenylate cyclase-activating dopamine receptor signaling pathway"/>
    <property type="evidence" value="ECO:0007669"/>
    <property type="project" value="TreeGrafter"/>
</dbReference>
<dbReference type="PANTHER" id="PTHR10218">
    <property type="entry name" value="GTP-BINDING PROTEIN ALPHA SUBUNIT"/>
    <property type="match status" value="1"/>
</dbReference>
<dbReference type="PROSITE" id="PS51882">
    <property type="entry name" value="G_ALPHA"/>
    <property type="match status" value="1"/>
</dbReference>
<evidence type="ECO:0000256" key="3">
    <source>
        <dbReference type="ARBA" id="ARBA00022741"/>
    </source>
</evidence>
<feature type="binding site" evidence="8">
    <location>
        <position position="355"/>
    </location>
    <ligand>
        <name>GTP</name>
        <dbReference type="ChEBI" id="CHEBI:37565"/>
    </ligand>
</feature>
<dbReference type="PRINTS" id="PR00318">
    <property type="entry name" value="GPROTEINA"/>
</dbReference>
<dbReference type="InterPro" id="IPR027417">
    <property type="entry name" value="P-loop_NTPase"/>
</dbReference>
<dbReference type="GO" id="GO:0005525">
    <property type="term" value="F:GTP binding"/>
    <property type="evidence" value="ECO:0007669"/>
    <property type="project" value="UniProtKB-KW"/>
</dbReference>
<dbReference type="GO" id="GO:0001664">
    <property type="term" value="F:G protein-coupled receptor binding"/>
    <property type="evidence" value="ECO:0007669"/>
    <property type="project" value="TreeGrafter"/>
</dbReference>
<accession>A0A553NUJ9</accession>
<dbReference type="GO" id="GO:0005834">
    <property type="term" value="C:heterotrimeric G-protein complex"/>
    <property type="evidence" value="ECO:0007669"/>
    <property type="project" value="TreeGrafter"/>
</dbReference>
<gene>
    <name evidence="11" type="ORF">TCAL_04094</name>
</gene>
<dbReference type="SUPFAM" id="SSF47895">
    <property type="entry name" value="Transducin (alpha subunit), insertion domain"/>
    <property type="match status" value="1"/>
</dbReference>
<evidence type="ECO:0000256" key="10">
    <source>
        <dbReference type="SAM" id="MobiDB-lite"/>
    </source>
</evidence>
<keyword evidence="3 8" id="KW-0547">Nucleotide-binding</keyword>
<dbReference type="Gene3D" id="3.40.50.300">
    <property type="entry name" value="P-loop containing nucleotide triphosphate hydrolases"/>
    <property type="match status" value="1"/>
</dbReference>
<feature type="binding site" evidence="8">
    <location>
        <begin position="186"/>
        <end position="192"/>
    </location>
    <ligand>
        <name>GTP</name>
        <dbReference type="ChEBI" id="CHEBI:37565"/>
    </ligand>
</feature>
<dbReference type="GO" id="GO:0007606">
    <property type="term" value="P:sensory perception of chemical stimulus"/>
    <property type="evidence" value="ECO:0007669"/>
    <property type="project" value="TreeGrafter"/>
</dbReference>
<evidence type="ECO:0000256" key="7">
    <source>
        <dbReference type="ARBA" id="ARBA00042247"/>
    </source>
</evidence>
<dbReference type="SUPFAM" id="SSF52540">
    <property type="entry name" value="P-loop containing nucleoside triphosphate hydrolases"/>
    <property type="match status" value="1"/>
</dbReference>
<protein>
    <recommendedName>
        <fullName evidence="7">Adenylate cyclase-stimulating G alpha protein</fullName>
    </recommendedName>
</protein>
<evidence type="ECO:0000256" key="2">
    <source>
        <dbReference type="ARBA" id="ARBA00022723"/>
    </source>
</evidence>
<reference evidence="11 12" key="1">
    <citation type="journal article" date="2018" name="Nat. Ecol. Evol.">
        <title>Genomic signatures of mitonuclear coevolution across populations of Tigriopus californicus.</title>
        <authorList>
            <person name="Barreto F.S."/>
            <person name="Watson E.T."/>
            <person name="Lima T.G."/>
            <person name="Willett C.S."/>
            <person name="Edmands S."/>
            <person name="Li W."/>
            <person name="Burton R.S."/>
        </authorList>
    </citation>
    <scope>NUCLEOTIDE SEQUENCE [LARGE SCALE GENOMIC DNA]</scope>
    <source>
        <strain evidence="11 12">San Diego</strain>
    </source>
</reference>
<dbReference type="Proteomes" id="UP000318571">
    <property type="component" value="Chromosome 1"/>
</dbReference>
<keyword evidence="6" id="KW-0807">Transducer</keyword>
<dbReference type="Gene3D" id="1.10.400.10">
    <property type="entry name" value="GI Alpha 1, domain 2-like"/>
    <property type="match status" value="1"/>
</dbReference>
<dbReference type="OrthoDB" id="5817230at2759"/>